<dbReference type="PANTHER" id="PTHR40621">
    <property type="entry name" value="TRANSCRIPTION FACTOR KAPC-RELATED"/>
    <property type="match status" value="1"/>
</dbReference>
<dbReference type="CDD" id="cd14688">
    <property type="entry name" value="bZIP_YAP"/>
    <property type="match status" value="1"/>
</dbReference>
<evidence type="ECO:0000313" key="9">
    <source>
        <dbReference type="EMBL" id="SPQ18190.1"/>
    </source>
</evidence>
<name>A0A446B6P2_9PEZI</name>
<evidence type="ECO:0000256" key="5">
    <source>
        <dbReference type="ARBA" id="ARBA00023163"/>
    </source>
</evidence>
<organism evidence="9 10">
    <name type="scientific">Thermothielavioides terrestris</name>
    <dbReference type="NCBI Taxonomy" id="2587410"/>
    <lineage>
        <taxon>Eukaryota</taxon>
        <taxon>Fungi</taxon>
        <taxon>Dikarya</taxon>
        <taxon>Ascomycota</taxon>
        <taxon>Pezizomycotina</taxon>
        <taxon>Sordariomycetes</taxon>
        <taxon>Sordariomycetidae</taxon>
        <taxon>Sordariales</taxon>
        <taxon>Chaetomiaceae</taxon>
        <taxon>Thermothielavioides</taxon>
    </lineage>
</organism>
<feature type="region of interest" description="Disordered" evidence="8">
    <location>
        <begin position="174"/>
        <end position="205"/>
    </location>
</feature>
<evidence type="ECO:0000256" key="7">
    <source>
        <dbReference type="SAM" id="Coils"/>
    </source>
</evidence>
<accession>A0A446B6P2</accession>
<evidence type="ECO:0000256" key="6">
    <source>
        <dbReference type="ARBA" id="ARBA00023242"/>
    </source>
</evidence>
<evidence type="ECO:0000256" key="4">
    <source>
        <dbReference type="ARBA" id="ARBA00023125"/>
    </source>
</evidence>
<dbReference type="InterPro" id="IPR046347">
    <property type="entry name" value="bZIP_sf"/>
</dbReference>
<dbReference type="EMBL" id="OUUZ01000001">
    <property type="protein sequence ID" value="SPQ18190.1"/>
    <property type="molecule type" value="Genomic_DNA"/>
</dbReference>
<dbReference type="AlphaFoldDB" id="A0A446B6P2"/>
<protein>
    <submittedName>
        <fullName evidence="9">4e1f2c76-cdf7-4ae4-a919-fcd89c5dda2f</fullName>
    </submittedName>
</protein>
<gene>
    <name evidence="9" type="ORF">TT172_LOCUS609</name>
</gene>
<proteinExistence type="inferred from homology"/>
<dbReference type="PANTHER" id="PTHR40621:SF11">
    <property type="entry name" value="TRANSCRIPTION FACTOR KAPC-RELATED"/>
    <property type="match status" value="1"/>
</dbReference>
<dbReference type="Proteomes" id="UP000289323">
    <property type="component" value="Unassembled WGS sequence"/>
</dbReference>
<comment type="subcellular location">
    <subcellularLocation>
        <location evidence="1">Nucleus</location>
    </subcellularLocation>
</comment>
<feature type="region of interest" description="Disordered" evidence="8">
    <location>
        <begin position="32"/>
        <end position="54"/>
    </location>
</feature>
<dbReference type="GO" id="GO:0090575">
    <property type="term" value="C:RNA polymerase II transcription regulator complex"/>
    <property type="evidence" value="ECO:0007669"/>
    <property type="project" value="TreeGrafter"/>
</dbReference>
<evidence type="ECO:0000256" key="3">
    <source>
        <dbReference type="ARBA" id="ARBA00023015"/>
    </source>
</evidence>
<keyword evidence="7" id="KW-0175">Coiled coil</keyword>
<keyword evidence="4" id="KW-0238">DNA-binding</keyword>
<evidence type="ECO:0000256" key="1">
    <source>
        <dbReference type="ARBA" id="ARBA00004123"/>
    </source>
</evidence>
<keyword evidence="5" id="KW-0804">Transcription</keyword>
<reference evidence="9 10" key="1">
    <citation type="submission" date="2018-04" db="EMBL/GenBank/DDBJ databases">
        <authorList>
            <person name="Huttner S."/>
            <person name="Dainat J."/>
        </authorList>
    </citation>
    <scope>NUCLEOTIDE SEQUENCE [LARGE SCALE GENOMIC DNA]</scope>
</reference>
<feature type="coiled-coil region" evidence="7">
    <location>
        <begin position="79"/>
        <end position="113"/>
    </location>
</feature>
<keyword evidence="3" id="KW-0805">Transcription regulation</keyword>
<feature type="compositionally biased region" description="Low complexity" evidence="8">
    <location>
        <begin position="32"/>
        <end position="47"/>
    </location>
</feature>
<dbReference type="InterPro" id="IPR050936">
    <property type="entry name" value="AP-1-like"/>
</dbReference>
<evidence type="ECO:0000313" key="10">
    <source>
        <dbReference type="Proteomes" id="UP000289323"/>
    </source>
</evidence>
<dbReference type="Gene3D" id="1.20.5.170">
    <property type="match status" value="1"/>
</dbReference>
<keyword evidence="6" id="KW-0539">Nucleus</keyword>
<sequence>MADAPEPSRPSFTAFWKRSKEVLGVKKLRFVDANPGASPGSAGAQDAASEDTAVDKAQIRRVQVRKAQARHRQRKANYVKQLEMDVARLREMIETAERDSQLLLNENRAIRAQIEAAVRSKSLRLSLDQRVSLLKDTPPPSQLSSDTRVSLQPEHDAVTVTLGFDEMLNAARFYISSPPPTSHPPSRQESPPGPDTADLPDLTPSETQAAINFILA</sequence>
<evidence type="ECO:0000256" key="2">
    <source>
        <dbReference type="ARBA" id="ARBA00007163"/>
    </source>
</evidence>
<dbReference type="GO" id="GO:0000976">
    <property type="term" value="F:transcription cis-regulatory region binding"/>
    <property type="evidence" value="ECO:0007669"/>
    <property type="project" value="InterPro"/>
</dbReference>
<dbReference type="SUPFAM" id="SSF57959">
    <property type="entry name" value="Leucine zipper domain"/>
    <property type="match status" value="1"/>
</dbReference>
<evidence type="ECO:0000256" key="8">
    <source>
        <dbReference type="SAM" id="MobiDB-lite"/>
    </source>
</evidence>
<comment type="similarity">
    <text evidence="2">Belongs to the bZIP family.</text>
</comment>
<dbReference type="GO" id="GO:0001228">
    <property type="term" value="F:DNA-binding transcription activator activity, RNA polymerase II-specific"/>
    <property type="evidence" value="ECO:0007669"/>
    <property type="project" value="TreeGrafter"/>
</dbReference>